<comment type="caution">
    <text evidence="2">The sequence shown here is derived from an EMBL/GenBank/DDBJ whole genome shotgun (WGS) entry which is preliminary data.</text>
</comment>
<keyword evidence="3" id="KW-1185">Reference proteome</keyword>
<dbReference type="Proteomes" id="UP000299102">
    <property type="component" value="Unassembled WGS sequence"/>
</dbReference>
<feature type="region of interest" description="Disordered" evidence="1">
    <location>
        <begin position="1"/>
        <end position="23"/>
    </location>
</feature>
<accession>A0A4C1WSK3</accession>
<sequence length="124" mass="13160">MHGRYIGRTGGAADTRGGSGQPINWQNYGDPIFTSLRFRIEKNETSTHAPRNSLEMSSSATTCSNLYGEGALSGTSMILCLHVAGPGRRPAGQAFASSLLTLNVAALIVRKSNVSELLSVLYNS</sequence>
<proteinExistence type="predicted"/>
<evidence type="ECO:0000256" key="1">
    <source>
        <dbReference type="SAM" id="MobiDB-lite"/>
    </source>
</evidence>
<name>A0A4C1WSK3_EUMVA</name>
<protein>
    <submittedName>
        <fullName evidence="2">Uncharacterized protein</fullName>
    </submittedName>
</protein>
<evidence type="ECO:0000313" key="3">
    <source>
        <dbReference type="Proteomes" id="UP000299102"/>
    </source>
</evidence>
<evidence type="ECO:0000313" key="2">
    <source>
        <dbReference type="EMBL" id="GBP54466.1"/>
    </source>
</evidence>
<dbReference type="AlphaFoldDB" id="A0A4C1WSK3"/>
<organism evidence="2 3">
    <name type="scientific">Eumeta variegata</name>
    <name type="common">Bagworm moth</name>
    <name type="synonym">Eumeta japonica</name>
    <dbReference type="NCBI Taxonomy" id="151549"/>
    <lineage>
        <taxon>Eukaryota</taxon>
        <taxon>Metazoa</taxon>
        <taxon>Ecdysozoa</taxon>
        <taxon>Arthropoda</taxon>
        <taxon>Hexapoda</taxon>
        <taxon>Insecta</taxon>
        <taxon>Pterygota</taxon>
        <taxon>Neoptera</taxon>
        <taxon>Endopterygota</taxon>
        <taxon>Lepidoptera</taxon>
        <taxon>Glossata</taxon>
        <taxon>Ditrysia</taxon>
        <taxon>Tineoidea</taxon>
        <taxon>Psychidae</taxon>
        <taxon>Oiketicinae</taxon>
        <taxon>Eumeta</taxon>
    </lineage>
</organism>
<dbReference type="EMBL" id="BGZK01000648">
    <property type="protein sequence ID" value="GBP54466.1"/>
    <property type="molecule type" value="Genomic_DNA"/>
</dbReference>
<reference evidence="2 3" key="1">
    <citation type="journal article" date="2019" name="Commun. Biol.">
        <title>The bagworm genome reveals a unique fibroin gene that provides high tensile strength.</title>
        <authorList>
            <person name="Kono N."/>
            <person name="Nakamura H."/>
            <person name="Ohtoshi R."/>
            <person name="Tomita M."/>
            <person name="Numata K."/>
            <person name="Arakawa K."/>
        </authorList>
    </citation>
    <scope>NUCLEOTIDE SEQUENCE [LARGE SCALE GENOMIC DNA]</scope>
</reference>
<gene>
    <name evidence="2" type="ORF">EVAR_47335_1</name>
</gene>